<protein>
    <submittedName>
        <fullName evidence="3">Uncharacterized protein LOC127750457</fullName>
    </submittedName>
</protein>
<feature type="region of interest" description="Disordered" evidence="1">
    <location>
        <begin position="1"/>
        <end position="254"/>
    </location>
</feature>
<sequence length="999" mass="113420">MAEDPNRRKRWYRRQARDKEFRFQNKSSDSESPGLSEGCSPKRACNNQSSSQSDHNHSSSPESNTSSRGNHEENDGGGNTESDIGLDEFAEQLQDGSRSPVGRNVGNEFDPTEIVQEGPINGNLPDDMNNEAGNSPRNVRPLRPDSGSPERDSEPSQSPNNNESESGSSHSVGREGDEDNREDGEEEGVEGNVEEDREWGGGGEGGGGGGDSGGDSESESARENEDSENEDSEHQESENQESDTDEEGFEHDNEPIYNGARLTFRESMLAILTFILSHKLTGLCVSDLLSLIELHCGANNLCLTTLYKFKKYFKIIGKRLITCHYYCSVCEVPLVDKNTVCRNCRGRHKVDYFIELPIVAQLQSMLKRQGFYESLQFRFNRQKKSVENMEDIYDGIEYQRLFRSGFLSNPNNLSFFMYFDGMSLFRTSSLQIWPIFLTINELRYVERTKKENVILAGIWFGKSKPNPSLFLKPISDSLKNLEENGVQMVLPNGQHISMKAKLIGATADMPAKSLFMRFIQFNGAFSCFSCMSQGGRFDLGNTTVQVFPYSRNFELRNNDDIPNYAEQALVARQVDNDASVYGIKGPSLLFSMLPNMISCMAIDIMHGGFLGVMKTLMNLWFDTQYLRFEFNISALVHVVDARLKLIKPPFSFNRVLKSIKKELSHFNAYDYKMFLFNYSLPVLLDILPLRYWHHHCHLVTAFALLSQNSISTEEIDQAEELLHTYVSDFQDLYGIRHLSLTFHQLLHMAKCVRNLGPSWVYSCFFYESLNGQFGRLVHGSRHVALQISSSCSVLMNLPTMLNAMTAGEAKTLCQKFDKSLKQHVQITEIIDDNTGVVGKLTIFYPLPILIRNLLRNLDIIGGRYKQFSKLKIKNTIYCTESYVRSSQRRSCFAEIIHGDTPYLCKINNFIRWSSCRYNCPVGCQDCPMRYVCIVSLYERQLWEIHNATNNLLSVFNVHKVSATNEKRAFPIESISSVCLYMPIDGKEYLSLPVNTLEIE</sequence>
<feature type="compositionally biased region" description="Low complexity" evidence="1">
    <location>
        <begin position="46"/>
        <end position="67"/>
    </location>
</feature>
<dbReference type="KEGG" id="foc:127750457"/>
<feature type="compositionally biased region" description="Polar residues" evidence="1">
    <location>
        <begin position="24"/>
        <end position="33"/>
    </location>
</feature>
<feature type="compositionally biased region" description="Acidic residues" evidence="1">
    <location>
        <begin position="176"/>
        <end position="197"/>
    </location>
</feature>
<dbReference type="PANTHER" id="PTHR46579">
    <property type="entry name" value="F5/8 TYPE C DOMAIN-CONTAINING PROTEIN-RELATED"/>
    <property type="match status" value="1"/>
</dbReference>
<organism evidence="2 3">
    <name type="scientific">Frankliniella occidentalis</name>
    <name type="common">Western flower thrips</name>
    <name type="synonym">Euthrips occidentalis</name>
    <dbReference type="NCBI Taxonomy" id="133901"/>
    <lineage>
        <taxon>Eukaryota</taxon>
        <taxon>Metazoa</taxon>
        <taxon>Ecdysozoa</taxon>
        <taxon>Arthropoda</taxon>
        <taxon>Hexapoda</taxon>
        <taxon>Insecta</taxon>
        <taxon>Pterygota</taxon>
        <taxon>Neoptera</taxon>
        <taxon>Paraneoptera</taxon>
        <taxon>Thysanoptera</taxon>
        <taxon>Terebrantia</taxon>
        <taxon>Thripoidea</taxon>
        <taxon>Thripidae</taxon>
        <taxon>Frankliniella</taxon>
    </lineage>
</organism>
<dbReference type="Proteomes" id="UP000504606">
    <property type="component" value="Unplaced"/>
</dbReference>
<dbReference type="RefSeq" id="XP_052128116.1">
    <property type="nucleotide sequence ID" value="XM_052272156.1"/>
</dbReference>
<accession>A0A9C6X2T8</accession>
<feature type="compositionally biased region" description="Low complexity" evidence="1">
    <location>
        <begin position="155"/>
        <end position="171"/>
    </location>
</feature>
<evidence type="ECO:0000313" key="2">
    <source>
        <dbReference type="Proteomes" id="UP000504606"/>
    </source>
</evidence>
<dbReference type="PANTHER" id="PTHR46579:SF1">
    <property type="entry name" value="F5_8 TYPE C DOMAIN-CONTAINING PROTEIN"/>
    <property type="match status" value="1"/>
</dbReference>
<dbReference type="GeneID" id="127750457"/>
<gene>
    <name evidence="3" type="primary">LOC127750457</name>
</gene>
<dbReference type="InterPro" id="IPR009667">
    <property type="entry name" value="DUF1258"/>
</dbReference>
<evidence type="ECO:0000313" key="3">
    <source>
        <dbReference type="RefSeq" id="XP_052128116.1"/>
    </source>
</evidence>
<keyword evidence="2" id="KW-1185">Reference proteome</keyword>
<dbReference type="Pfam" id="PF06869">
    <property type="entry name" value="DUF1258"/>
    <property type="match status" value="1"/>
</dbReference>
<name>A0A9C6X2T8_FRAOC</name>
<feature type="compositionally biased region" description="Gly residues" evidence="1">
    <location>
        <begin position="200"/>
        <end position="213"/>
    </location>
</feature>
<dbReference type="OrthoDB" id="8194903at2759"/>
<reference evidence="3" key="1">
    <citation type="submission" date="2025-08" db="UniProtKB">
        <authorList>
            <consortium name="RefSeq"/>
        </authorList>
    </citation>
    <scope>IDENTIFICATION</scope>
    <source>
        <tissue evidence="3">Whole organism</tissue>
    </source>
</reference>
<proteinExistence type="predicted"/>
<dbReference type="AlphaFoldDB" id="A0A9C6X2T8"/>
<feature type="compositionally biased region" description="Acidic residues" evidence="1">
    <location>
        <begin position="238"/>
        <end position="249"/>
    </location>
</feature>
<evidence type="ECO:0000256" key="1">
    <source>
        <dbReference type="SAM" id="MobiDB-lite"/>
    </source>
</evidence>